<feature type="domain" description="4Fe-4S ferredoxin-type" evidence="5">
    <location>
        <begin position="196"/>
        <end position="225"/>
    </location>
</feature>
<dbReference type="Pfam" id="PF13237">
    <property type="entry name" value="Fer4_10"/>
    <property type="match status" value="1"/>
</dbReference>
<dbReference type="PANTHER" id="PTHR43122">
    <property type="entry name" value="FERREDOXIN SUBUNIT OF PYRUVATE:FLAVODOXIN OXIDOREDUCTASE-RELATED"/>
    <property type="match status" value="1"/>
</dbReference>
<gene>
    <name evidence="6" type="ORF">EPJ72_05480</name>
</gene>
<comment type="caution">
    <text evidence="6">The sequence shown here is derived from an EMBL/GenBank/DDBJ whole genome shotgun (WGS) entry which is preliminary data.</text>
</comment>
<dbReference type="GO" id="GO:0051536">
    <property type="term" value="F:iron-sulfur cluster binding"/>
    <property type="evidence" value="ECO:0007669"/>
    <property type="project" value="UniProtKB-KW"/>
</dbReference>
<evidence type="ECO:0000259" key="4">
    <source>
        <dbReference type="PROSITE" id="PS50902"/>
    </source>
</evidence>
<keyword evidence="3" id="KW-0411">Iron-sulfur</keyword>
<feature type="domain" description="4Fe-4S ferredoxin-type" evidence="5">
    <location>
        <begin position="232"/>
        <end position="252"/>
    </location>
</feature>
<dbReference type="OrthoDB" id="9813995at2"/>
<keyword evidence="2" id="KW-0408">Iron</keyword>
<dbReference type="PANTHER" id="PTHR43122:SF1">
    <property type="entry name" value="IRON-SULFUR-BINDING PROTEIN"/>
    <property type="match status" value="1"/>
</dbReference>
<dbReference type="PROSITE" id="PS00198">
    <property type="entry name" value="4FE4S_FER_1"/>
    <property type="match status" value="2"/>
</dbReference>
<proteinExistence type="predicted"/>
<organism evidence="6 7">
    <name type="scientific">Brachyspira pilosicoli</name>
    <name type="common">Serpulina pilosicoli</name>
    <dbReference type="NCBI Taxonomy" id="52584"/>
    <lineage>
        <taxon>Bacteria</taxon>
        <taxon>Pseudomonadati</taxon>
        <taxon>Spirochaetota</taxon>
        <taxon>Spirochaetia</taxon>
        <taxon>Brachyspirales</taxon>
        <taxon>Brachyspiraceae</taxon>
        <taxon>Brachyspira</taxon>
    </lineage>
</organism>
<evidence type="ECO:0000259" key="5">
    <source>
        <dbReference type="PROSITE" id="PS51379"/>
    </source>
</evidence>
<dbReference type="Proteomes" id="UP000323176">
    <property type="component" value="Unassembled WGS sequence"/>
</dbReference>
<dbReference type="SUPFAM" id="SSF54862">
    <property type="entry name" value="4Fe-4S ferredoxins"/>
    <property type="match status" value="1"/>
</dbReference>
<evidence type="ECO:0000313" key="6">
    <source>
        <dbReference type="EMBL" id="TXJ42143.1"/>
    </source>
</evidence>
<dbReference type="GO" id="GO:0010181">
    <property type="term" value="F:FMN binding"/>
    <property type="evidence" value="ECO:0007669"/>
    <property type="project" value="InterPro"/>
</dbReference>
<dbReference type="SUPFAM" id="SSF52218">
    <property type="entry name" value="Flavoproteins"/>
    <property type="match status" value="1"/>
</dbReference>
<dbReference type="InterPro" id="IPR017900">
    <property type="entry name" value="4Fe4S_Fe_S_CS"/>
</dbReference>
<sequence>MIVKKVYAVYYSATGTTQKIASFIGENVAKKLNVEFEKYNYSLPKRREKVLEFKENDLVVCGSPTYAGRVPNIMLPYLKNNIKGNGALAIPIVLFGNRNFDDALIELRNILECNGFHTIAGAGFVGEHAFSYTLGANRPDEKDMQIALDFVEKIVEKIRTVENIPAEPIKVRGNEPIRPYYTPRDRHEHAIDILKVKPKVNLSKCTDCKICAHVCPMGSIDFNDVSKYVSICTKCGACIKKCPEKCRYYDDEGYLYHQHELEEQFERRAEPEIFYM</sequence>
<evidence type="ECO:0000256" key="1">
    <source>
        <dbReference type="ARBA" id="ARBA00022723"/>
    </source>
</evidence>
<name>A0A5C8EXE8_BRAPL</name>
<keyword evidence="1" id="KW-0479">Metal-binding</keyword>
<dbReference type="Gene3D" id="3.40.50.360">
    <property type="match status" value="1"/>
</dbReference>
<evidence type="ECO:0000256" key="2">
    <source>
        <dbReference type="ARBA" id="ARBA00023004"/>
    </source>
</evidence>
<dbReference type="PROSITE" id="PS51379">
    <property type="entry name" value="4FE4S_FER_2"/>
    <property type="match status" value="2"/>
</dbReference>
<dbReference type="InterPro" id="IPR047964">
    <property type="entry name" value="EFR1-like"/>
</dbReference>
<dbReference type="AlphaFoldDB" id="A0A5C8EXE8"/>
<dbReference type="InterPro" id="IPR029039">
    <property type="entry name" value="Flavoprotein-like_sf"/>
</dbReference>
<evidence type="ECO:0000256" key="3">
    <source>
        <dbReference type="ARBA" id="ARBA00023014"/>
    </source>
</evidence>
<dbReference type="InterPro" id="IPR008254">
    <property type="entry name" value="Flavodoxin/NO_synth"/>
</dbReference>
<reference evidence="6 7" key="1">
    <citation type="journal article" date="1992" name="Lakartidningen">
        <title>[Penicillin V and not amoxicillin is the first choice preparation in acute otitis].</title>
        <authorList>
            <person name="Kamme C."/>
            <person name="Lundgren K."/>
            <person name="Prellner K."/>
        </authorList>
    </citation>
    <scope>NUCLEOTIDE SEQUENCE [LARGE SCALE GENOMIC DNA]</scope>
    <source>
        <strain evidence="6 7">PC5538III-hc</strain>
    </source>
</reference>
<dbReference type="PROSITE" id="PS50902">
    <property type="entry name" value="FLAVODOXIN_LIKE"/>
    <property type="match status" value="1"/>
</dbReference>
<dbReference type="NCBIfam" id="NF038196">
    <property type="entry name" value="ferrodoxin_EFR1"/>
    <property type="match status" value="1"/>
</dbReference>
<protein>
    <submittedName>
        <fullName evidence="6">4Fe-4S dicluster domain-containing protein</fullName>
    </submittedName>
</protein>
<dbReference type="InterPro" id="IPR017896">
    <property type="entry name" value="4Fe4S_Fe-S-bd"/>
</dbReference>
<dbReference type="EMBL" id="SAXY01000035">
    <property type="protein sequence ID" value="TXJ42143.1"/>
    <property type="molecule type" value="Genomic_DNA"/>
</dbReference>
<accession>A0A5C8EXE8</accession>
<dbReference type="Gene3D" id="3.30.70.20">
    <property type="match status" value="1"/>
</dbReference>
<evidence type="ECO:0000313" key="7">
    <source>
        <dbReference type="Proteomes" id="UP000323176"/>
    </source>
</evidence>
<feature type="domain" description="Flavodoxin-like" evidence="4">
    <location>
        <begin position="6"/>
        <end position="155"/>
    </location>
</feature>
<dbReference type="GO" id="GO:0046872">
    <property type="term" value="F:metal ion binding"/>
    <property type="evidence" value="ECO:0007669"/>
    <property type="project" value="UniProtKB-KW"/>
</dbReference>